<evidence type="ECO:0000313" key="2">
    <source>
        <dbReference type="Proteomes" id="UP000533641"/>
    </source>
</evidence>
<proteinExistence type="predicted"/>
<comment type="caution">
    <text evidence="1">The sequence shown here is derived from an EMBL/GenBank/DDBJ whole genome shotgun (WGS) entry which is preliminary data.</text>
</comment>
<sequence>MGGAGGTDGHRFETPVIPIVPAFQTKMASPKLIRALSQQLRCPAKWRAFHAPKGCLGARTPDWPAMMCIHTKKKSSLERPLRVMPFNVTMLLMS</sequence>
<dbReference type="Proteomes" id="UP000533641">
    <property type="component" value="Unassembled WGS sequence"/>
</dbReference>
<name>A0A7W6WGS7_9HYPH</name>
<protein>
    <submittedName>
        <fullName evidence="1">Uncharacterized protein</fullName>
    </submittedName>
</protein>
<dbReference type="EMBL" id="JACIGM010000015">
    <property type="protein sequence ID" value="MBB4277807.1"/>
    <property type="molecule type" value="Genomic_DNA"/>
</dbReference>
<accession>A0A7W6WGS7</accession>
<organism evidence="1 2">
    <name type="scientific">Rhizobium mongolense</name>
    <dbReference type="NCBI Taxonomy" id="57676"/>
    <lineage>
        <taxon>Bacteria</taxon>
        <taxon>Pseudomonadati</taxon>
        <taxon>Pseudomonadota</taxon>
        <taxon>Alphaproteobacteria</taxon>
        <taxon>Hyphomicrobiales</taxon>
        <taxon>Rhizobiaceae</taxon>
        <taxon>Rhizobium/Agrobacterium group</taxon>
        <taxon>Rhizobium</taxon>
    </lineage>
</organism>
<dbReference type="AlphaFoldDB" id="A0A7W6WGS7"/>
<evidence type="ECO:0000313" key="1">
    <source>
        <dbReference type="EMBL" id="MBB4277807.1"/>
    </source>
</evidence>
<reference evidence="1 2" key="1">
    <citation type="submission" date="2020-08" db="EMBL/GenBank/DDBJ databases">
        <title>Genomic Encyclopedia of Type Strains, Phase IV (KMG-V): Genome sequencing to study the core and pangenomes of soil and plant-associated prokaryotes.</title>
        <authorList>
            <person name="Whitman W."/>
        </authorList>
    </citation>
    <scope>NUCLEOTIDE SEQUENCE [LARGE SCALE GENOMIC DNA]</scope>
    <source>
        <strain evidence="1 2">SEMIA 402</strain>
    </source>
</reference>
<gene>
    <name evidence="1" type="ORF">GGE12_005616</name>
</gene>